<evidence type="ECO:0000313" key="2">
    <source>
        <dbReference type="WBParaSite" id="RSKR_0000074150.1"/>
    </source>
</evidence>
<reference evidence="2" key="1">
    <citation type="submission" date="2016-11" db="UniProtKB">
        <authorList>
            <consortium name="WormBaseParasite"/>
        </authorList>
    </citation>
    <scope>IDENTIFICATION</scope>
    <source>
        <strain evidence="2">KR3021</strain>
    </source>
</reference>
<name>A0AC35THW2_9BILA</name>
<dbReference type="WBParaSite" id="RSKR_0000074150.1">
    <property type="protein sequence ID" value="RSKR_0000074150.1"/>
    <property type="gene ID" value="RSKR_0000074150"/>
</dbReference>
<protein>
    <submittedName>
        <fullName evidence="2">DUF1837 domain-containing protein</fullName>
    </submittedName>
</protein>
<proteinExistence type="predicted"/>
<accession>A0AC35THW2</accession>
<evidence type="ECO:0000313" key="1">
    <source>
        <dbReference type="Proteomes" id="UP000095286"/>
    </source>
</evidence>
<sequence>MYEFDKTHDDFDVIISQCLHNDKKIKQSDLFSNTSYLQLLSGLMAMNGYDPDNGYSPPGIYNLALKVKCKSIDNIFNIRLPYTRTVCIKSSSESKNLKNGLIHTLALESELLSPKLNESQTQIKILIPTLLIKYPSNEDTLSSGRHSKTSDYVGLNDENGNEISCKDNRFEERLDSVRTLTKALFDLSYKYGLICILSIGEDEFKTYESAMNEIVHECYELTEAQDLDKE</sequence>
<dbReference type="Proteomes" id="UP000095286">
    <property type="component" value="Unplaced"/>
</dbReference>
<organism evidence="1 2">
    <name type="scientific">Rhabditophanes sp. KR3021</name>
    <dbReference type="NCBI Taxonomy" id="114890"/>
    <lineage>
        <taxon>Eukaryota</taxon>
        <taxon>Metazoa</taxon>
        <taxon>Ecdysozoa</taxon>
        <taxon>Nematoda</taxon>
        <taxon>Chromadorea</taxon>
        <taxon>Rhabditida</taxon>
        <taxon>Tylenchina</taxon>
        <taxon>Panagrolaimomorpha</taxon>
        <taxon>Strongyloidoidea</taxon>
        <taxon>Alloionematidae</taxon>
        <taxon>Rhabditophanes</taxon>
    </lineage>
</organism>